<sequence>MDLTMTSKMDRRTFLQGTSAGALSTLFPFAAEAAPIALAAPKRGAATTLPSASGFNKGRSQVNLNFLQIGGDYPFLNCMKNAQRWEYLDNSGPPEPSELDSDGYPLKISHSGVYTVFYVPPQTARPGNYVVTWSGNGTIFCGMQNTPVSGSKTSTNGSGRYVFSTTDDRFSIGILSIGAPRITNMQVFHVSDEAALNEGQVFGLKFKQRLAEANFGVIRFLNWQAGNSTNVTSWATRKPISYVFYAGEEYRGSLYAGLTTKTGSAYSANLPGFTLADKATVIVRFNASHSGPCTLNVSGTGDINILDAFCLPLSAAGNSFPVGGTWQSIATLVYDATLKAWIKQGGDVALGSMGLGNGCPPELMVRLCAEVGAHPYFVTPALAIDPVTDYMPSLAAYCKANAPSWMIPRFEGPNELWNFVGGFLSTGFANAKATAYGWGADYHNWYGKVMSVLGQAISNVYGGDRTKYQVLAGVQTATGIATGETMASDARLASTKYLAQSAPPQALYSKTPASQWVTHVCCAQYYTPADYDTAQEQAYVDAYAAAEGNPTRQMEVATAYVSTVNNGSGRYTLPKFAIAYANWKAWALKFGIKNMCGYEGGYSPDYQARGTTKVDKLRGASKQAASLYNYTTVNYNNFVGLSDANFAAEFPSCFQLSGAAPSNNVWSVLEDIYQQTNSPQWNAIVAFNR</sequence>
<dbReference type="InterPro" id="IPR006311">
    <property type="entry name" value="TAT_signal"/>
</dbReference>
<keyword evidence="1" id="KW-0732">Signal</keyword>
<accession>A0A0R3KG98</accession>
<dbReference type="PROSITE" id="PS51318">
    <property type="entry name" value="TAT"/>
    <property type="match status" value="1"/>
</dbReference>
<keyword evidence="3" id="KW-1185">Reference proteome</keyword>
<comment type="caution">
    <text evidence="2">The sequence shown here is derived from an EMBL/GenBank/DDBJ whole genome shotgun (WGS) entry which is preliminary data.</text>
</comment>
<dbReference type="AlphaFoldDB" id="A0A0R3KG98"/>
<evidence type="ECO:0000313" key="2">
    <source>
        <dbReference type="EMBL" id="KRQ94728.1"/>
    </source>
</evidence>
<organism evidence="2 3">
    <name type="scientific">Bradyrhizobium jicamae</name>
    <dbReference type="NCBI Taxonomy" id="280332"/>
    <lineage>
        <taxon>Bacteria</taxon>
        <taxon>Pseudomonadati</taxon>
        <taxon>Pseudomonadota</taxon>
        <taxon>Alphaproteobacteria</taxon>
        <taxon>Hyphomicrobiales</taxon>
        <taxon>Nitrobacteraceae</taxon>
        <taxon>Bradyrhizobium</taxon>
    </lineage>
</organism>
<protein>
    <recommendedName>
        <fullName evidence="4">Tat pathway signal sequence domain protein</fullName>
    </recommendedName>
</protein>
<reference evidence="2 3" key="1">
    <citation type="submission" date="2014-03" db="EMBL/GenBank/DDBJ databases">
        <title>Bradyrhizobium valentinum sp. nov., isolated from effective nodules of Lupinus mariae-josephae, a lupine endemic of basic-lime soils in Eastern Spain.</title>
        <authorList>
            <person name="Duran D."/>
            <person name="Rey L."/>
            <person name="Navarro A."/>
            <person name="Busquets A."/>
            <person name="Imperial J."/>
            <person name="Ruiz-Argueso T."/>
        </authorList>
    </citation>
    <scope>NUCLEOTIDE SEQUENCE [LARGE SCALE GENOMIC DNA]</scope>
    <source>
        <strain evidence="2 3">PAC68</strain>
    </source>
</reference>
<name>A0A0R3KG98_9BRAD</name>
<feature type="chain" id="PRO_5006442080" description="Tat pathway signal sequence domain protein" evidence="1">
    <location>
        <begin position="34"/>
        <end position="689"/>
    </location>
</feature>
<dbReference type="STRING" id="280332.CQ12_04145"/>
<proteinExistence type="predicted"/>
<dbReference type="Proteomes" id="UP000050863">
    <property type="component" value="Unassembled WGS sequence"/>
</dbReference>
<gene>
    <name evidence="2" type="ORF">CQ12_04145</name>
</gene>
<evidence type="ECO:0008006" key="4">
    <source>
        <dbReference type="Google" id="ProtNLM"/>
    </source>
</evidence>
<feature type="signal peptide" evidence="1">
    <location>
        <begin position="1"/>
        <end position="33"/>
    </location>
</feature>
<evidence type="ECO:0000313" key="3">
    <source>
        <dbReference type="Proteomes" id="UP000050863"/>
    </source>
</evidence>
<evidence type="ECO:0000256" key="1">
    <source>
        <dbReference type="SAM" id="SignalP"/>
    </source>
</evidence>
<dbReference type="EMBL" id="LLXZ01000215">
    <property type="protein sequence ID" value="KRQ94728.1"/>
    <property type="molecule type" value="Genomic_DNA"/>
</dbReference>